<dbReference type="Gene3D" id="3.40.50.280">
    <property type="entry name" value="Cobalamin-binding domain"/>
    <property type="match status" value="1"/>
</dbReference>
<protein>
    <submittedName>
        <fullName evidence="2">TIGR03960 family B12-binding radical SAM protein</fullName>
    </submittedName>
</protein>
<dbReference type="GO" id="GO:0003824">
    <property type="term" value="F:catalytic activity"/>
    <property type="evidence" value="ECO:0007669"/>
    <property type="project" value="InterPro"/>
</dbReference>
<reference evidence="2 3" key="1">
    <citation type="submission" date="2018-08" db="EMBL/GenBank/DDBJ databases">
        <title>A genome reference for cultivated species of the human gut microbiota.</title>
        <authorList>
            <person name="Zou Y."/>
            <person name="Xue W."/>
            <person name="Luo G."/>
        </authorList>
    </citation>
    <scope>NUCLEOTIDE SEQUENCE [LARGE SCALE GENOMIC DNA]</scope>
    <source>
        <strain evidence="2 3">AM25-6</strain>
    </source>
</reference>
<evidence type="ECO:0000313" key="2">
    <source>
        <dbReference type="EMBL" id="RGD75267.1"/>
    </source>
</evidence>
<gene>
    <name evidence="2" type="ORF">DW687_02780</name>
</gene>
<dbReference type="InterPro" id="IPR045784">
    <property type="entry name" value="Radical_SAM_N2"/>
</dbReference>
<dbReference type="CDD" id="cd01335">
    <property type="entry name" value="Radical_SAM"/>
    <property type="match status" value="1"/>
</dbReference>
<dbReference type="SFLD" id="SFLDG01082">
    <property type="entry name" value="B12-binding_domain_containing"/>
    <property type="match status" value="1"/>
</dbReference>
<dbReference type="Gene3D" id="3.80.30.20">
    <property type="entry name" value="tm_1862 like domain"/>
    <property type="match status" value="1"/>
</dbReference>
<dbReference type="GO" id="GO:0051536">
    <property type="term" value="F:iron-sulfur cluster binding"/>
    <property type="evidence" value="ECO:0007669"/>
    <property type="project" value="InterPro"/>
</dbReference>
<feature type="domain" description="Radical SAM core" evidence="1">
    <location>
        <begin position="233"/>
        <end position="473"/>
    </location>
</feature>
<dbReference type="SFLD" id="SFLDS00029">
    <property type="entry name" value="Radical_SAM"/>
    <property type="match status" value="1"/>
</dbReference>
<proteinExistence type="predicted"/>
<comment type="caution">
    <text evidence="2">The sequence shown here is derived from an EMBL/GenBank/DDBJ whole genome shotgun (WGS) entry which is preliminary data.</text>
</comment>
<accession>A0A3E3E148</accession>
<dbReference type="InterPro" id="IPR023862">
    <property type="entry name" value="CHP03960_rSAM"/>
</dbReference>
<sequence>MNDLKEYLFENILPNVEKPSRYIGDEFNSVKPKENPKVRFAFCFPDIYEIGMSHLGMKILYEVLNKEEDVMCERVFAPKMDMAEEMRKHDFPLFSLESFSKVSDFDFVGFTIQFEMCLTTILLMLDLANIPFLSKDRTEEDPIVVCGGPCTCNPEPFADFFDLIMLGEGEEVLPHLMDIYKNFSSKNEFLIKASEVVGVYIPNLDEIKQEHIEKSIIPSMNNVYSLKKPIVPYTPPVHDRISLEVMRGCFRGCRFCQAGMIYRPVRQKSLPTLIEQADELIKNTGYEEISLTSLSTTDHFHCMELVKYLVDNYKDKRINVSLPSLRMDEFSLELSEEVGSLKKNSLTFAPEAGSQRMRNVINKNLTEEDILGTIKRVFEAGYSKIKLYFMIGLPYETDEDIKGIADLAQKIINIYYSLEKKKRPKPFKLTVSTSCFVPKPFTAFQWFPQNSMKEFHRKQQYLKSLMPKMVTYNYHDSKLSMLEAVLAKGERFLSKAIIKAYENGCVFDSWFDHFNYAGWMDALRSIGIEPQEYASRELNYEDELPWDKFDYHIDKEFLIKENEKAKKETTTPPCHKKCSACGISKAYGRCEFEV</sequence>
<dbReference type="InterPro" id="IPR006638">
    <property type="entry name" value="Elp3/MiaA/NifB-like_rSAM"/>
</dbReference>
<dbReference type="AlphaFoldDB" id="A0A3E3E148"/>
<evidence type="ECO:0000259" key="1">
    <source>
        <dbReference type="PROSITE" id="PS51918"/>
    </source>
</evidence>
<dbReference type="Proteomes" id="UP000261212">
    <property type="component" value="Unassembled WGS sequence"/>
</dbReference>
<dbReference type="NCBIfam" id="TIGR03960">
    <property type="entry name" value="rSAM_fuse_unch"/>
    <property type="match status" value="1"/>
</dbReference>
<dbReference type="RefSeq" id="WP_007050129.1">
    <property type="nucleotide sequence ID" value="NZ_CABKNJ010000001.1"/>
</dbReference>
<dbReference type="GeneID" id="98000450"/>
<dbReference type="InterPro" id="IPR023404">
    <property type="entry name" value="rSAM_horseshoe"/>
</dbReference>
<dbReference type="PANTHER" id="PTHR42731">
    <property type="entry name" value="SLL1084 PROTEIN"/>
    <property type="match status" value="1"/>
</dbReference>
<dbReference type="InterPro" id="IPR058240">
    <property type="entry name" value="rSAM_sf"/>
</dbReference>
<name>A0A3E3E148_9FIRM</name>
<dbReference type="InterPro" id="IPR007197">
    <property type="entry name" value="rSAM"/>
</dbReference>
<dbReference type="EMBL" id="QUSM01000002">
    <property type="protein sequence ID" value="RGD75267.1"/>
    <property type="molecule type" value="Genomic_DNA"/>
</dbReference>
<dbReference type="Pfam" id="PF19864">
    <property type="entry name" value="Radical_SAM_N2"/>
    <property type="match status" value="1"/>
</dbReference>
<dbReference type="Pfam" id="PF04055">
    <property type="entry name" value="Radical_SAM"/>
    <property type="match status" value="1"/>
</dbReference>
<dbReference type="SMART" id="SM00729">
    <property type="entry name" value="Elp3"/>
    <property type="match status" value="1"/>
</dbReference>
<dbReference type="PANTHER" id="PTHR42731:SF1">
    <property type="entry name" value="RADICAL SAM DOMAIN PROTEIN"/>
    <property type="match status" value="1"/>
</dbReference>
<organism evidence="2 3">
    <name type="scientific">Anaerofustis stercorihominis</name>
    <dbReference type="NCBI Taxonomy" id="214853"/>
    <lineage>
        <taxon>Bacteria</taxon>
        <taxon>Bacillati</taxon>
        <taxon>Bacillota</taxon>
        <taxon>Clostridia</taxon>
        <taxon>Eubacteriales</taxon>
        <taxon>Eubacteriaceae</taxon>
        <taxon>Anaerofustis</taxon>
    </lineage>
</organism>
<dbReference type="PROSITE" id="PS51918">
    <property type="entry name" value="RADICAL_SAM"/>
    <property type="match status" value="1"/>
</dbReference>
<evidence type="ECO:0000313" key="3">
    <source>
        <dbReference type="Proteomes" id="UP000261212"/>
    </source>
</evidence>
<dbReference type="SUPFAM" id="SSF102114">
    <property type="entry name" value="Radical SAM enzymes"/>
    <property type="match status" value="1"/>
</dbReference>